<dbReference type="InterPro" id="IPR016181">
    <property type="entry name" value="Acyl_CoA_acyltransferase"/>
</dbReference>
<dbReference type="Gene3D" id="3.40.630.30">
    <property type="match status" value="1"/>
</dbReference>
<gene>
    <name evidence="1" type="ORF">LMG27177_06005</name>
</gene>
<dbReference type="InterPro" id="IPR010037">
    <property type="entry name" value="FkbH_domain"/>
</dbReference>
<reference evidence="1 2" key="1">
    <citation type="submission" date="2020-04" db="EMBL/GenBank/DDBJ databases">
        <authorList>
            <person name="De Canck E."/>
        </authorList>
    </citation>
    <scope>NUCLEOTIDE SEQUENCE [LARGE SCALE GENOMIC DNA]</scope>
    <source>
        <strain evidence="1 2">LMG 27177</strain>
    </source>
</reference>
<keyword evidence="2" id="KW-1185">Reference proteome</keyword>
<dbReference type="InterPro" id="IPR023214">
    <property type="entry name" value="HAD_sf"/>
</dbReference>
<dbReference type="Gene3D" id="3.40.50.1000">
    <property type="entry name" value="HAD superfamily/HAD-like"/>
    <property type="match status" value="1"/>
</dbReference>
<dbReference type="InterPro" id="IPR036412">
    <property type="entry name" value="HAD-like_sf"/>
</dbReference>
<proteinExistence type="predicted"/>
<dbReference type="Gene3D" id="3.40.50.1110">
    <property type="entry name" value="SGNH hydrolase"/>
    <property type="match status" value="1"/>
</dbReference>
<evidence type="ECO:0000313" key="1">
    <source>
        <dbReference type="EMBL" id="CAB3805958.1"/>
    </source>
</evidence>
<evidence type="ECO:0000313" key="2">
    <source>
        <dbReference type="Proteomes" id="UP000494252"/>
    </source>
</evidence>
<sequence>MHWLPESSDFSVQLGSLNGAHSQETRWHDFVRLANSRLDFVQTNRLDRACRKAFPELAQEATGEPVRLAVFSGSTTDHLVAALRVGCLRRGMWCEVHAGEYGQYMQELNEPESAFHAFGANVVLFSFDARTLLGQPDAAMDAAAADGLIEHTIDMLRGLWRRAAHSSAVQVIQQAVLPIALPLIGNNEHRLPGSMRALIDRVNQRMRAAADEDGVDILALDARIAVDGLTAWHDPMLWHRAKQEISPAAGPFYGDLVARLVAARRGRSYKCLVLDLDNTLWGGVIGDDGLAGIVIGQGSTLGEAYASFQCYAKELSRRGIILAVCSKNDEANAWEPFDQHPEMVLNRSDIACLVANWEDKASNLRRIAQALNIGLDALVFVDDNPFERNIVRRELPMVAVPELPADPALYGRCIADAGYFESIGITSEDRERTAQYQGNLQREALRSAATDLAGYLASLEMRLEWQPFDLVGLQRITQLINKTNQFNLTTRRYTDAEVTAAMQEKGVVTLQLRLTDRYGDNGIIGVVIARPREPGGGELFIDTWLMSCRVLGRQVEQATMNLLVARAREVGARTLIGEYRATAKNGMVREHYQKLGFTRIAEHDDERTTWRCVTTEFTPFQTHIEPIRTGS</sequence>
<dbReference type="NCBIfam" id="TIGR01686">
    <property type="entry name" value="FkbH"/>
    <property type="match status" value="1"/>
</dbReference>
<organism evidence="1 2">
    <name type="scientific">Paraburkholderia fynbosensis</name>
    <dbReference type="NCBI Taxonomy" id="1200993"/>
    <lineage>
        <taxon>Bacteria</taxon>
        <taxon>Pseudomonadati</taxon>
        <taxon>Pseudomonadota</taxon>
        <taxon>Betaproteobacteria</taxon>
        <taxon>Burkholderiales</taxon>
        <taxon>Burkholderiaceae</taxon>
        <taxon>Paraburkholderia</taxon>
    </lineage>
</organism>
<dbReference type="GO" id="GO:0016788">
    <property type="term" value="F:hydrolase activity, acting on ester bonds"/>
    <property type="evidence" value="ECO:0007669"/>
    <property type="project" value="UniProtKB-ARBA"/>
</dbReference>
<evidence type="ECO:0008006" key="3">
    <source>
        <dbReference type="Google" id="ProtNLM"/>
    </source>
</evidence>
<accession>A0A6J5GV22</accession>
<dbReference type="InterPro" id="IPR010033">
    <property type="entry name" value="HAD_SF_ppase_IIIC"/>
</dbReference>
<dbReference type="SUPFAM" id="SSF55729">
    <property type="entry name" value="Acyl-CoA N-acyltransferases (Nat)"/>
    <property type="match status" value="1"/>
</dbReference>
<dbReference type="SUPFAM" id="SSF56784">
    <property type="entry name" value="HAD-like"/>
    <property type="match status" value="1"/>
</dbReference>
<dbReference type="AlphaFoldDB" id="A0A6J5GV22"/>
<dbReference type="Proteomes" id="UP000494252">
    <property type="component" value="Unassembled WGS sequence"/>
</dbReference>
<dbReference type="EMBL" id="CADIKI010000022">
    <property type="protein sequence ID" value="CAB3805958.1"/>
    <property type="molecule type" value="Genomic_DNA"/>
</dbReference>
<dbReference type="InterPro" id="IPR036514">
    <property type="entry name" value="SGNH_hydro_sf"/>
</dbReference>
<name>A0A6J5GV22_9BURK</name>
<protein>
    <recommendedName>
        <fullName evidence="3">N-acetyltransferase domain-containing protein</fullName>
    </recommendedName>
</protein>
<dbReference type="NCBIfam" id="TIGR01681">
    <property type="entry name" value="HAD-SF-IIIC"/>
    <property type="match status" value="1"/>
</dbReference>